<name>A0A9P1I8Z2_9PELO</name>
<dbReference type="EMBL" id="CANHGI010000002">
    <property type="protein sequence ID" value="CAI5440849.1"/>
    <property type="molecule type" value="Genomic_DNA"/>
</dbReference>
<feature type="coiled-coil region" evidence="1">
    <location>
        <begin position="655"/>
        <end position="885"/>
    </location>
</feature>
<protein>
    <submittedName>
        <fullName evidence="2">Uncharacterized protein</fullName>
    </submittedName>
</protein>
<keyword evidence="1" id="KW-0175">Coiled coil</keyword>
<organism evidence="2 3">
    <name type="scientific">Caenorhabditis angaria</name>
    <dbReference type="NCBI Taxonomy" id="860376"/>
    <lineage>
        <taxon>Eukaryota</taxon>
        <taxon>Metazoa</taxon>
        <taxon>Ecdysozoa</taxon>
        <taxon>Nematoda</taxon>
        <taxon>Chromadorea</taxon>
        <taxon>Rhabditida</taxon>
        <taxon>Rhabditina</taxon>
        <taxon>Rhabditomorpha</taxon>
        <taxon>Rhabditoidea</taxon>
        <taxon>Rhabditidae</taxon>
        <taxon>Peloderinae</taxon>
        <taxon>Caenorhabditis</taxon>
    </lineage>
</organism>
<evidence type="ECO:0000256" key="1">
    <source>
        <dbReference type="SAM" id="Coils"/>
    </source>
</evidence>
<dbReference type="Proteomes" id="UP001152747">
    <property type="component" value="Unassembled WGS sequence"/>
</dbReference>
<evidence type="ECO:0000313" key="3">
    <source>
        <dbReference type="Proteomes" id="UP001152747"/>
    </source>
</evidence>
<sequence length="1028" mass="122882">MSGWSVSEVVKCIKMAFSDGIIYEPSEKELGKYDEKPEEFLRFLYDKSERICEFYEKFDDFKMDLAKRYPVPELYRYGYDKPSLELPPSCEVRHMGIYKEEGGLVVISKRNFIMIFHNSFDTSKFKNVSKVMFKFWFDIFIHRIYDDLENTHEFLPAEHVYPMRELARIYKCPPPLLPRFIEEKYFLELRNYFHDDATFQVFHEHFKQYSKNRPVSQNQVLYSTIYYELVVGFETVLQIREVYKDAFEPSQNPIPIIRCFWSPNQNLGEDEEDQDRFYFEKEVLNAIKDVRKDLEVECETETEEERKLGLVHMMNQETFLDILEKYNIPMEELKIIKMEIHYCSKLFAVPIISSFGTFCKLSTDAFREVILYLIRNIQLFENIHENEFETVLEWIETNLADFLVASGKLYTIDVWRIEEIIEKAKKDLKKKSQEFIKIPLKDSYEKSDILEYIQQKHLNIDMQLAERLYGFENAENIYKKHEVYQILAACLEQKIMAGLDKIRAVYGVQHRYRNEFRYRQLVIRKLEENEFVEELMEKVANLANFTLAYFKIAEINPISKFEQLLETPNFRKNFDETQWIYLKNIIFQDSEKLKKFITTLEHLYEFEEYEGGDLMFSKREKYIGDSEAIRLMEMEEMERISEKSRQENSKLRSILEAIQGQLKELRMSKEDEKKLLQDEIRELREENRKKENDMKNLEKELKSAKNSKIEVERKLEKKENDLISAENSKKNLENQLEKAENERILAEKSKKTLENKLETSKKEKIAIENQLVSAEKSMKNLENQLETSKKEKIAMENRLVSTEKFQKNLEFQLEAAKKEKIAMENQLILAEKLKKNLEKAENEKIVMENRLVLAENSKKILEIQLEKAENQLILAETSNKTLEDELRMEKNSKIEIQNSLAATSTSTSQPNILKIQKLEAWFETGIKKMARISRNHKKLRNYERILRIPHEEIFSNLNKLLQKFPNNVEIFRARNQVFKSSDFSEKMDTLRGKVERIRGKLEGDFEEEEEDSFMKLMVKYEQWVEEYL</sequence>
<accession>A0A9P1I8Z2</accession>
<evidence type="ECO:0000313" key="2">
    <source>
        <dbReference type="EMBL" id="CAI5440849.1"/>
    </source>
</evidence>
<proteinExistence type="predicted"/>
<comment type="caution">
    <text evidence="2">The sequence shown here is derived from an EMBL/GenBank/DDBJ whole genome shotgun (WGS) entry which is preliminary data.</text>
</comment>
<gene>
    <name evidence="2" type="ORF">CAMP_LOCUS3486</name>
</gene>
<dbReference type="AlphaFoldDB" id="A0A9P1I8Z2"/>
<keyword evidence="3" id="KW-1185">Reference proteome</keyword>
<reference evidence="2" key="1">
    <citation type="submission" date="2022-11" db="EMBL/GenBank/DDBJ databases">
        <authorList>
            <person name="Kikuchi T."/>
        </authorList>
    </citation>
    <scope>NUCLEOTIDE SEQUENCE</scope>
    <source>
        <strain evidence="2">PS1010</strain>
    </source>
</reference>